<name>A0A1S6HVN2_9GAMM</name>
<dbReference type="Proteomes" id="UP000189545">
    <property type="component" value="Chromosome"/>
</dbReference>
<sequence length="69" mass="7470">MRLVILWAAILVMSTVIVALSGTIHWPMMGTMFAAMTVGLLIMVNVGKLADKHFVSFCSGLVGKARAEY</sequence>
<organism evidence="2 3">
    <name type="scientific">Shewanella psychrophila</name>
    <dbReference type="NCBI Taxonomy" id="225848"/>
    <lineage>
        <taxon>Bacteria</taxon>
        <taxon>Pseudomonadati</taxon>
        <taxon>Pseudomonadota</taxon>
        <taxon>Gammaproteobacteria</taxon>
        <taxon>Alteromonadales</taxon>
        <taxon>Shewanellaceae</taxon>
        <taxon>Shewanella</taxon>
    </lineage>
</organism>
<dbReference type="KEGG" id="spsw:Sps_04528"/>
<keyword evidence="1" id="KW-1133">Transmembrane helix</keyword>
<dbReference type="EMBL" id="CP014782">
    <property type="protein sequence ID" value="AQS39613.1"/>
    <property type="molecule type" value="Genomic_DNA"/>
</dbReference>
<dbReference type="AlphaFoldDB" id="A0A1S6HVN2"/>
<gene>
    <name evidence="2" type="ORF">Sps_04528</name>
</gene>
<reference evidence="2 3" key="1">
    <citation type="submission" date="2016-03" db="EMBL/GenBank/DDBJ databases">
        <title>Complete genome sequence of Shewanella psychrophila WP2, a deep sea bacterium isolated from west Pacific sediment.</title>
        <authorList>
            <person name="Xu G."/>
            <person name="Jian H."/>
        </authorList>
    </citation>
    <scope>NUCLEOTIDE SEQUENCE [LARGE SCALE GENOMIC DNA]</scope>
    <source>
        <strain evidence="2 3">WP2</strain>
    </source>
</reference>
<evidence type="ECO:0000313" key="3">
    <source>
        <dbReference type="Proteomes" id="UP000189545"/>
    </source>
</evidence>
<protein>
    <submittedName>
        <fullName evidence="2">Uncharacterized protein</fullName>
    </submittedName>
</protein>
<evidence type="ECO:0000256" key="1">
    <source>
        <dbReference type="SAM" id="Phobius"/>
    </source>
</evidence>
<keyword evidence="1" id="KW-0472">Membrane</keyword>
<evidence type="ECO:0000313" key="2">
    <source>
        <dbReference type="EMBL" id="AQS39613.1"/>
    </source>
</evidence>
<accession>A0A1S6HVN2</accession>
<keyword evidence="1" id="KW-0812">Transmembrane</keyword>
<proteinExistence type="predicted"/>
<keyword evidence="3" id="KW-1185">Reference proteome</keyword>
<feature type="transmembrane region" description="Helical" evidence="1">
    <location>
        <begin position="29"/>
        <end position="47"/>
    </location>
</feature>